<dbReference type="PROSITE" id="PS50068">
    <property type="entry name" value="LDLRA_2"/>
    <property type="match status" value="1"/>
</dbReference>
<dbReference type="InterPro" id="IPR002157">
    <property type="entry name" value="Cbl-bd_prot"/>
</dbReference>
<proteinExistence type="predicted"/>
<feature type="binding site" evidence="5">
    <location>
        <position position="222"/>
    </location>
    <ligand>
        <name>cyanocob(III)alamin</name>
        <dbReference type="ChEBI" id="CHEBI:17439"/>
    </ligand>
</feature>
<dbReference type="PANTHER" id="PTHR10559">
    <property type="entry name" value="TRANSCOBALAMIN-1/GASTRIC INTRINSIC FACTOR"/>
    <property type="match status" value="1"/>
</dbReference>
<evidence type="ECO:0000256" key="5">
    <source>
        <dbReference type="PIRSR" id="PIRSR602157-1"/>
    </source>
</evidence>
<evidence type="ECO:0000256" key="7">
    <source>
        <dbReference type="PROSITE-ProRule" id="PRU00124"/>
    </source>
</evidence>
<dbReference type="PANTHER" id="PTHR10559:SF18">
    <property type="entry name" value="TRANSCOBALAMIN II"/>
    <property type="match status" value="1"/>
</dbReference>
<organism evidence="9 10">
    <name type="scientific">Trichonephila clavata</name>
    <name type="common">Joro spider</name>
    <name type="synonym">Nephila clavata</name>
    <dbReference type="NCBI Taxonomy" id="2740835"/>
    <lineage>
        <taxon>Eukaryota</taxon>
        <taxon>Metazoa</taxon>
        <taxon>Ecdysozoa</taxon>
        <taxon>Arthropoda</taxon>
        <taxon>Chelicerata</taxon>
        <taxon>Arachnida</taxon>
        <taxon>Araneae</taxon>
        <taxon>Araneomorphae</taxon>
        <taxon>Entelegynae</taxon>
        <taxon>Araneoidea</taxon>
        <taxon>Nephilidae</taxon>
        <taxon>Trichonephila</taxon>
    </lineage>
</organism>
<gene>
    <name evidence="9" type="primary">NCL1_48839</name>
    <name evidence="9" type="ORF">TNCT_256621</name>
</gene>
<dbReference type="Pfam" id="PF00057">
    <property type="entry name" value="Ldl_recept_a"/>
    <property type="match status" value="1"/>
</dbReference>
<evidence type="ECO:0000313" key="10">
    <source>
        <dbReference type="Proteomes" id="UP000887116"/>
    </source>
</evidence>
<sequence>MSLAKIAGVLLFCIAIHGVKALTRGTCLSGQLLCADRSRCIAQNALCDGVNHCRDGSDEISCGNKGFNAPGIISARVRLISWFKERRKSGSTVDKWGYQLPRVAVALHLANESIFSPGNTAGQEISYELTIQLLHRLSKEKKMSSQELALYIHAMLVACMNPRDFYGENLVQELRKRTESGANYTNPFQILVLCNAGDKMTTRDVNRVMAAYDSQHRPFWTDTQALASFALACLSTKSNLLTDERILKDMLQELKRHQFRNGTVDNLKTTALVVQALLIHDSFDKDFDLKSALQSILESVSGNVTLLNAYYALPVLTGKSLLNVSSSHCSTTPETEAEAFEKALNVNGETISVRYSVWFGDKIELARTWRLKMHPNNSVYDVIETVSKIDNRQKVEYNVVEGKPFVTSVSGIEDDPERGTFWFVHFKNLNSEGEPKLMEQSPVDFKLRQNQEIILWYKQGPWSSPLRIPTSTTSS</sequence>
<dbReference type="Gene3D" id="2.170.130.30">
    <property type="match status" value="1"/>
</dbReference>
<dbReference type="EMBL" id="BMAO01018925">
    <property type="protein sequence ID" value="GFR27223.1"/>
    <property type="molecule type" value="Genomic_DNA"/>
</dbReference>
<feature type="chain" id="PRO_5036480821" evidence="8">
    <location>
        <begin position="22"/>
        <end position="475"/>
    </location>
</feature>
<feature type="binding site" evidence="5">
    <location>
        <position position="266"/>
    </location>
    <ligand>
        <name>cyanocob(III)alamin</name>
        <dbReference type="ChEBI" id="CHEBI:17439"/>
    </ligand>
</feature>
<evidence type="ECO:0000256" key="8">
    <source>
        <dbReference type="SAM" id="SignalP"/>
    </source>
</evidence>
<dbReference type="GO" id="GO:0005615">
    <property type="term" value="C:extracellular space"/>
    <property type="evidence" value="ECO:0007669"/>
    <property type="project" value="TreeGrafter"/>
</dbReference>
<dbReference type="GO" id="GO:0015889">
    <property type="term" value="P:cobalamin transport"/>
    <property type="evidence" value="ECO:0007669"/>
    <property type="project" value="InterPro"/>
</dbReference>
<dbReference type="InterPro" id="IPR051588">
    <property type="entry name" value="Cobalamin_Transport"/>
</dbReference>
<keyword evidence="3 8" id="KW-0732">Signal</keyword>
<dbReference type="Proteomes" id="UP000887116">
    <property type="component" value="Unassembled WGS sequence"/>
</dbReference>
<comment type="caution">
    <text evidence="7">Lacks conserved residue(s) required for the propagation of feature annotation.</text>
</comment>
<feature type="disulfide bond" evidence="7">
    <location>
        <begin position="47"/>
        <end position="62"/>
    </location>
</feature>
<accession>A0A8X6HP22</accession>
<keyword evidence="5" id="KW-0170">Cobalt</keyword>
<dbReference type="Gene3D" id="1.50.10.20">
    <property type="match status" value="1"/>
</dbReference>
<keyword evidence="10" id="KW-1185">Reference proteome</keyword>
<reference evidence="9" key="1">
    <citation type="submission" date="2020-07" db="EMBL/GenBank/DDBJ databases">
        <title>Multicomponent nature underlies the extraordinary mechanical properties of spider dragline silk.</title>
        <authorList>
            <person name="Kono N."/>
            <person name="Nakamura H."/>
            <person name="Mori M."/>
            <person name="Yoshida Y."/>
            <person name="Ohtoshi R."/>
            <person name="Malay A.D."/>
            <person name="Moran D.A.P."/>
            <person name="Tomita M."/>
            <person name="Numata K."/>
            <person name="Arakawa K."/>
        </authorList>
    </citation>
    <scope>NUCLEOTIDE SEQUENCE</scope>
</reference>
<dbReference type="InterPro" id="IPR023415">
    <property type="entry name" value="LDLR_class-A_CS"/>
</dbReference>
<protein>
    <submittedName>
        <fullName evidence="9">Gastric intrinsic factor</fullName>
    </submittedName>
</protein>
<evidence type="ECO:0000256" key="1">
    <source>
        <dbReference type="ARBA" id="ARBA00004613"/>
    </source>
</evidence>
<comment type="subcellular location">
    <subcellularLocation>
        <location evidence="1">Secreted</location>
    </subcellularLocation>
</comment>
<dbReference type="Pfam" id="PF01122">
    <property type="entry name" value="Cobalamin_bind"/>
    <property type="match status" value="1"/>
</dbReference>
<evidence type="ECO:0000256" key="6">
    <source>
        <dbReference type="PIRSR" id="PIRSR602157-2"/>
    </source>
</evidence>
<feature type="disulfide bond" evidence="6">
    <location>
        <begin position="194"/>
        <end position="233"/>
    </location>
</feature>
<dbReference type="SUPFAM" id="SSF57424">
    <property type="entry name" value="LDL receptor-like module"/>
    <property type="match status" value="1"/>
</dbReference>
<keyword evidence="2" id="KW-0964">Secreted</keyword>
<evidence type="ECO:0000256" key="4">
    <source>
        <dbReference type="ARBA" id="ARBA00023157"/>
    </source>
</evidence>
<dbReference type="Gene3D" id="4.10.400.10">
    <property type="entry name" value="Low-density Lipoprotein Receptor"/>
    <property type="match status" value="1"/>
</dbReference>
<dbReference type="InterPro" id="IPR002172">
    <property type="entry name" value="LDrepeatLR_classA_rpt"/>
</dbReference>
<evidence type="ECO:0000256" key="2">
    <source>
        <dbReference type="ARBA" id="ARBA00022525"/>
    </source>
</evidence>
<dbReference type="CDD" id="cd00112">
    <property type="entry name" value="LDLa"/>
    <property type="match status" value="1"/>
</dbReference>
<dbReference type="SMART" id="SM00192">
    <property type="entry name" value="LDLa"/>
    <property type="match status" value="1"/>
</dbReference>
<dbReference type="GO" id="GO:0031419">
    <property type="term" value="F:cobalamin binding"/>
    <property type="evidence" value="ECO:0007669"/>
    <property type="project" value="InterPro"/>
</dbReference>
<keyword evidence="4 6" id="KW-1015">Disulfide bond</keyword>
<comment type="caution">
    <text evidence="9">The sequence shown here is derived from an EMBL/GenBank/DDBJ whole genome shotgun (WGS) entry which is preliminary data.</text>
</comment>
<dbReference type="InterPro" id="IPR036055">
    <property type="entry name" value="LDL_receptor-like_sf"/>
</dbReference>
<feature type="signal peptide" evidence="8">
    <location>
        <begin position="1"/>
        <end position="21"/>
    </location>
</feature>
<dbReference type="PROSITE" id="PS01209">
    <property type="entry name" value="LDLRA_1"/>
    <property type="match status" value="1"/>
</dbReference>
<evidence type="ECO:0000256" key="3">
    <source>
        <dbReference type="ARBA" id="ARBA00022729"/>
    </source>
</evidence>
<evidence type="ECO:0000313" key="9">
    <source>
        <dbReference type="EMBL" id="GFR27223.1"/>
    </source>
</evidence>
<dbReference type="AlphaFoldDB" id="A0A8X6HP22"/>
<dbReference type="OrthoDB" id="6432964at2759"/>
<name>A0A8X6HP22_TRICU</name>